<accession>A0ABW2U6Z7</accession>
<evidence type="ECO:0000256" key="1">
    <source>
        <dbReference type="SAM" id="MobiDB-lite"/>
    </source>
</evidence>
<feature type="compositionally biased region" description="Basic and acidic residues" evidence="1">
    <location>
        <begin position="25"/>
        <end position="36"/>
    </location>
</feature>
<dbReference type="EMBL" id="JBHTEK010000001">
    <property type="protein sequence ID" value="MFC7669278.1"/>
    <property type="molecule type" value="Genomic_DNA"/>
</dbReference>
<dbReference type="RefSeq" id="WP_380204788.1">
    <property type="nucleotide sequence ID" value="NZ_JBHTEK010000001.1"/>
</dbReference>
<keyword evidence="3" id="KW-1185">Reference proteome</keyword>
<evidence type="ECO:0008006" key="4">
    <source>
        <dbReference type="Google" id="ProtNLM"/>
    </source>
</evidence>
<gene>
    <name evidence="2" type="ORF">ACFQT0_19415</name>
</gene>
<proteinExistence type="predicted"/>
<feature type="region of interest" description="Disordered" evidence="1">
    <location>
        <begin position="1"/>
        <end position="39"/>
    </location>
</feature>
<reference evidence="3" key="1">
    <citation type="journal article" date="2019" name="Int. J. Syst. Evol. Microbiol.">
        <title>The Global Catalogue of Microorganisms (GCM) 10K type strain sequencing project: providing services to taxonomists for standard genome sequencing and annotation.</title>
        <authorList>
            <consortium name="The Broad Institute Genomics Platform"/>
            <consortium name="The Broad Institute Genome Sequencing Center for Infectious Disease"/>
            <person name="Wu L."/>
            <person name="Ma J."/>
        </authorList>
    </citation>
    <scope>NUCLEOTIDE SEQUENCE [LARGE SCALE GENOMIC DNA]</scope>
    <source>
        <strain evidence="3">JCM 19635</strain>
    </source>
</reference>
<evidence type="ECO:0000313" key="3">
    <source>
        <dbReference type="Proteomes" id="UP001596513"/>
    </source>
</evidence>
<name>A0ABW2U6Z7_9BACT</name>
<evidence type="ECO:0000313" key="2">
    <source>
        <dbReference type="EMBL" id="MFC7669278.1"/>
    </source>
</evidence>
<comment type="caution">
    <text evidence="2">The sequence shown here is derived from an EMBL/GenBank/DDBJ whole genome shotgun (WGS) entry which is preliminary data.</text>
</comment>
<organism evidence="2 3">
    <name type="scientific">Hymenobacter humi</name>
    <dbReference type="NCBI Taxonomy" id="1411620"/>
    <lineage>
        <taxon>Bacteria</taxon>
        <taxon>Pseudomonadati</taxon>
        <taxon>Bacteroidota</taxon>
        <taxon>Cytophagia</taxon>
        <taxon>Cytophagales</taxon>
        <taxon>Hymenobacteraceae</taxon>
        <taxon>Hymenobacter</taxon>
    </lineage>
</organism>
<sequence>MAKPKSAVPIGFGRNPFEDDAPTDEESKPAAEEKQLEPPLAEPVFMDTVVMYELFKRYNVPPLMPVSAFEMQLVQIIGGLEKRIRELDPDL</sequence>
<protein>
    <recommendedName>
        <fullName evidence="4">DUF1844 domain-containing protein</fullName>
    </recommendedName>
</protein>
<dbReference type="Proteomes" id="UP001596513">
    <property type="component" value="Unassembled WGS sequence"/>
</dbReference>